<gene>
    <name evidence="2" type="ORF">CTAM01_01283</name>
</gene>
<comment type="caution">
    <text evidence="2">The sequence shown here is derived from an EMBL/GenBank/DDBJ whole genome shotgun (WGS) entry which is preliminary data.</text>
</comment>
<evidence type="ECO:0000313" key="3">
    <source>
        <dbReference type="Proteomes" id="UP001227543"/>
    </source>
</evidence>
<proteinExistence type="predicted"/>
<dbReference type="GeneID" id="85401563"/>
<protein>
    <submittedName>
        <fullName evidence="2">Uncharacterized protein</fullName>
    </submittedName>
</protein>
<feature type="region of interest" description="Disordered" evidence="1">
    <location>
        <begin position="1"/>
        <end position="24"/>
    </location>
</feature>
<name>A0ABQ9RQR5_9PEZI</name>
<accession>A0ABQ9RQR5</accession>
<dbReference type="Proteomes" id="UP001227543">
    <property type="component" value="Unassembled WGS sequence"/>
</dbReference>
<evidence type="ECO:0000313" key="2">
    <source>
        <dbReference type="EMBL" id="KAK1510710.1"/>
    </source>
</evidence>
<sequence>MPAHLQAVQSAPSSRPPDQTSRAHLGAIASSAARSPYASLTPQVVFNGPPAYLYRSDLYGLDLAFSSRGLPQSDQNCTKHVYLRSHALQQQQQQQQQQHQVPFAVLKFQ</sequence>
<feature type="compositionally biased region" description="Polar residues" evidence="1">
    <location>
        <begin position="7"/>
        <end position="22"/>
    </location>
</feature>
<keyword evidence="3" id="KW-1185">Reference proteome</keyword>
<reference evidence="2 3" key="1">
    <citation type="submission" date="2016-10" db="EMBL/GenBank/DDBJ databases">
        <title>The genome sequence of Colletotrichum fioriniae PJ7.</title>
        <authorList>
            <person name="Baroncelli R."/>
        </authorList>
    </citation>
    <scope>NUCLEOTIDE SEQUENCE [LARGE SCALE GENOMIC DNA]</scope>
    <source>
        <strain evidence="2 3">Tom-12</strain>
    </source>
</reference>
<dbReference type="RefSeq" id="XP_060387786.1">
    <property type="nucleotide sequence ID" value="XM_060517325.1"/>
</dbReference>
<dbReference type="EMBL" id="MLFU01000003">
    <property type="protein sequence ID" value="KAK1510710.1"/>
    <property type="molecule type" value="Genomic_DNA"/>
</dbReference>
<evidence type="ECO:0000256" key="1">
    <source>
        <dbReference type="SAM" id="MobiDB-lite"/>
    </source>
</evidence>
<organism evidence="2 3">
    <name type="scientific">Colletotrichum tamarilloi</name>
    <dbReference type="NCBI Taxonomy" id="1209934"/>
    <lineage>
        <taxon>Eukaryota</taxon>
        <taxon>Fungi</taxon>
        <taxon>Dikarya</taxon>
        <taxon>Ascomycota</taxon>
        <taxon>Pezizomycotina</taxon>
        <taxon>Sordariomycetes</taxon>
        <taxon>Hypocreomycetidae</taxon>
        <taxon>Glomerellales</taxon>
        <taxon>Glomerellaceae</taxon>
        <taxon>Colletotrichum</taxon>
        <taxon>Colletotrichum acutatum species complex</taxon>
    </lineage>
</organism>